<dbReference type="PIRSF" id="PIRSF003113">
    <property type="entry name" value="BolA"/>
    <property type="match status" value="1"/>
</dbReference>
<dbReference type="Proteomes" id="UP000274131">
    <property type="component" value="Unassembled WGS sequence"/>
</dbReference>
<dbReference type="InterPro" id="IPR036065">
    <property type="entry name" value="BolA-like_sf"/>
</dbReference>
<dbReference type="InterPro" id="IPR002634">
    <property type="entry name" value="BolA"/>
</dbReference>
<dbReference type="PANTHER" id="PTHR12735">
    <property type="entry name" value="BOLA-LIKE PROTEIN-RELATED"/>
    <property type="match status" value="1"/>
</dbReference>
<name>A0A0N4VDD9_ENTVE</name>
<dbReference type="GO" id="GO:0005829">
    <property type="term" value="C:cytosol"/>
    <property type="evidence" value="ECO:0007669"/>
    <property type="project" value="TreeGrafter"/>
</dbReference>
<protein>
    <submittedName>
        <fullName evidence="4">BolA-like protein</fullName>
    </submittedName>
</protein>
<dbReference type="WBParaSite" id="EVEC_0000862001-mRNA-1">
    <property type="protein sequence ID" value="EVEC_0000862001-mRNA-1"/>
    <property type="gene ID" value="EVEC_0000862001"/>
</dbReference>
<sequence>MPIIRTEVVDESDGCGKKFSIVIVSEQFKGKSTLANHRAVQSALSSYIPSIHALTINTYDVEKWQKRSKA</sequence>
<accession>A0A0N4VDD9</accession>
<organism evidence="4">
    <name type="scientific">Enterobius vermicularis</name>
    <name type="common">Human pinworm</name>
    <dbReference type="NCBI Taxonomy" id="51028"/>
    <lineage>
        <taxon>Eukaryota</taxon>
        <taxon>Metazoa</taxon>
        <taxon>Ecdysozoa</taxon>
        <taxon>Nematoda</taxon>
        <taxon>Chromadorea</taxon>
        <taxon>Rhabditida</taxon>
        <taxon>Spirurina</taxon>
        <taxon>Oxyuridomorpha</taxon>
        <taxon>Oxyuroidea</taxon>
        <taxon>Oxyuridae</taxon>
        <taxon>Enterobius</taxon>
    </lineage>
</organism>
<comment type="similarity">
    <text evidence="1">Belongs to the BolA/IbaG family.</text>
</comment>
<gene>
    <name evidence="2" type="ORF">EVEC_LOCUS8104</name>
</gene>
<reference evidence="4" key="1">
    <citation type="submission" date="2017-02" db="UniProtKB">
        <authorList>
            <consortium name="WormBaseParasite"/>
        </authorList>
    </citation>
    <scope>IDENTIFICATION</scope>
</reference>
<dbReference type="GO" id="GO:0005634">
    <property type="term" value="C:nucleus"/>
    <property type="evidence" value="ECO:0007669"/>
    <property type="project" value="TreeGrafter"/>
</dbReference>
<dbReference type="AlphaFoldDB" id="A0A0N4VDD9"/>
<dbReference type="GO" id="GO:0051537">
    <property type="term" value="F:2 iron, 2 sulfur cluster binding"/>
    <property type="evidence" value="ECO:0007669"/>
    <property type="project" value="InterPro"/>
</dbReference>
<dbReference type="GO" id="GO:0051604">
    <property type="term" value="P:protein maturation"/>
    <property type="evidence" value="ECO:0007669"/>
    <property type="project" value="InterPro"/>
</dbReference>
<dbReference type="GO" id="GO:0006879">
    <property type="term" value="P:intracellular iron ion homeostasis"/>
    <property type="evidence" value="ECO:0007669"/>
    <property type="project" value="InterPro"/>
</dbReference>
<evidence type="ECO:0000313" key="4">
    <source>
        <dbReference type="WBParaSite" id="EVEC_0000862001-mRNA-1"/>
    </source>
</evidence>
<dbReference type="EMBL" id="UXUI01009264">
    <property type="protein sequence ID" value="VDD93353.1"/>
    <property type="molecule type" value="Genomic_DNA"/>
</dbReference>
<reference evidence="2 3" key="2">
    <citation type="submission" date="2018-10" db="EMBL/GenBank/DDBJ databases">
        <authorList>
            <consortium name="Pathogen Informatics"/>
        </authorList>
    </citation>
    <scope>NUCLEOTIDE SEQUENCE [LARGE SCALE GENOMIC DNA]</scope>
</reference>
<dbReference type="Gene3D" id="3.30.300.90">
    <property type="entry name" value="BolA-like"/>
    <property type="match status" value="1"/>
</dbReference>
<keyword evidence="3" id="KW-1185">Reference proteome</keyword>
<dbReference type="InterPro" id="IPR045115">
    <property type="entry name" value="BOL2"/>
</dbReference>
<proteinExistence type="inferred from homology"/>
<evidence type="ECO:0000313" key="2">
    <source>
        <dbReference type="EMBL" id="VDD93353.1"/>
    </source>
</evidence>
<dbReference type="OrthoDB" id="4983at2759"/>
<evidence type="ECO:0000256" key="1">
    <source>
        <dbReference type="RuleBase" id="RU003860"/>
    </source>
</evidence>
<dbReference type="SUPFAM" id="SSF82657">
    <property type="entry name" value="BolA-like"/>
    <property type="match status" value="1"/>
</dbReference>
<dbReference type="PANTHER" id="PTHR12735:SF27">
    <property type="entry name" value="BOLA-LIKE PROTEIN 2"/>
    <property type="match status" value="1"/>
</dbReference>
<evidence type="ECO:0000313" key="3">
    <source>
        <dbReference type="Proteomes" id="UP000274131"/>
    </source>
</evidence>
<dbReference type="Pfam" id="PF01722">
    <property type="entry name" value="BolA"/>
    <property type="match status" value="1"/>
</dbReference>
<dbReference type="STRING" id="51028.A0A0N4VDD9"/>